<dbReference type="PANTHER" id="PTHR43757">
    <property type="entry name" value="AMINOMETHYLTRANSFERASE"/>
    <property type="match status" value="1"/>
</dbReference>
<feature type="domain" description="Aminomethyltransferase C-terminal" evidence="8">
    <location>
        <begin position="298"/>
        <end position="373"/>
    </location>
</feature>
<proteinExistence type="inferred from homology"/>
<dbReference type="InterPro" id="IPR029043">
    <property type="entry name" value="GcvT/YgfZ_C"/>
</dbReference>
<dbReference type="Gene3D" id="3.30.1360.120">
    <property type="entry name" value="Probable tRNA modification gtpase trme, domain 1"/>
    <property type="match status" value="1"/>
</dbReference>
<protein>
    <recommendedName>
        <fullName evidence="5">Probable aminomethyltransferase</fullName>
        <ecNumber evidence="5">2.1.2.10</ecNumber>
    </recommendedName>
    <alternativeName>
        <fullName evidence="5">Glycine cleavage system T protein</fullName>
    </alternativeName>
</protein>
<evidence type="ECO:0000313" key="10">
    <source>
        <dbReference type="Proteomes" id="UP000826254"/>
    </source>
</evidence>
<name>A0A8T8WBN0_9EURY</name>
<dbReference type="GO" id="GO:0019464">
    <property type="term" value="P:glycine decarboxylation via glycine cleavage system"/>
    <property type="evidence" value="ECO:0007669"/>
    <property type="project" value="UniProtKB-UniRule"/>
</dbReference>
<dbReference type="SUPFAM" id="SSF103025">
    <property type="entry name" value="Folate-binding domain"/>
    <property type="match status" value="1"/>
</dbReference>
<dbReference type="GeneID" id="67179033"/>
<dbReference type="InterPro" id="IPR006223">
    <property type="entry name" value="GcvT"/>
</dbReference>
<dbReference type="InterPro" id="IPR013977">
    <property type="entry name" value="GcvT_C"/>
</dbReference>
<accession>A0A8T8WBN0</accession>
<dbReference type="Proteomes" id="UP000826254">
    <property type="component" value="Chromosome"/>
</dbReference>
<gene>
    <name evidence="5 9" type="primary">gcvT</name>
    <name evidence="9" type="ORF">K6T50_12785</name>
</gene>
<evidence type="ECO:0000256" key="5">
    <source>
        <dbReference type="HAMAP-Rule" id="MF_00259"/>
    </source>
</evidence>
<dbReference type="SUPFAM" id="SSF101790">
    <property type="entry name" value="Aminomethyltransferase beta-barrel domain"/>
    <property type="match status" value="1"/>
</dbReference>
<evidence type="ECO:0000256" key="2">
    <source>
        <dbReference type="ARBA" id="ARBA00022576"/>
    </source>
</evidence>
<dbReference type="GO" id="GO:0008483">
    <property type="term" value="F:transaminase activity"/>
    <property type="evidence" value="ECO:0007669"/>
    <property type="project" value="UniProtKB-KW"/>
</dbReference>
<comment type="catalytic activity">
    <reaction evidence="4 5">
        <text>N(6)-[(R)-S(8)-aminomethyldihydrolipoyl]-L-lysyl-[protein] + (6S)-5,6,7,8-tetrahydrofolate = N(6)-[(R)-dihydrolipoyl]-L-lysyl-[protein] + (6R)-5,10-methylene-5,6,7,8-tetrahydrofolate + NH4(+)</text>
        <dbReference type="Rhea" id="RHEA:16945"/>
        <dbReference type="Rhea" id="RHEA-COMP:10475"/>
        <dbReference type="Rhea" id="RHEA-COMP:10492"/>
        <dbReference type="ChEBI" id="CHEBI:15636"/>
        <dbReference type="ChEBI" id="CHEBI:28938"/>
        <dbReference type="ChEBI" id="CHEBI:57453"/>
        <dbReference type="ChEBI" id="CHEBI:83100"/>
        <dbReference type="ChEBI" id="CHEBI:83143"/>
        <dbReference type="EC" id="2.1.2.10"/>
    </reaction>
</comment>
<keyword evidence="10" id="KW-1185">Reference proteome</keyword>
<feature type="domain" description="GCVT N-terminal" evidence="7">
    <location>
        <begin position="9"/>
        <end position="277"/>
    </location>
</feature>
<keyword evidence="2 5" id="KW-0032">Aminotransferase</keyword>
<dbReference type="InterPro" id="IPR027266">
    <property type="entry name" value="TrmE/GcvT-like"/>
</dbReference>
<organism evidence="9 10">
    <name type="scientific">Halobaculum magnesiiphilum</name>
    <dbReference type="NCBI Taxonomy" id="1017351"/>
    <lineage>
        <taxon>Archaea</taxon>
        <taxon>Methanobacteriati</taxon>
        <taxon>Methanobacteriota</taxon>
        <taxon>Stenosarchaea group</taxon>
        <taxon>Halobacteria</taxon>
        <taxon>Halobacteriales</taxon>
        <taxon>Haloferacaceae</taxon>
        <taxon>Halobaculum</taxon>
    </lineage>
</organism>
<dbReference type="GO" id="GO:0004047">
    <property type="term" value="F:aminomethyltransferase activity"/>
    <property type="evidence" value="ECO:0007669"/>
    <property type="project" value="UniProtKB-UniRule"/>
</dbReference>
<sequence>MTLRNPPLREVHAERDAKFTEFGGWDMPVEFDSIRAEHAAVREAAGVFDVSHMGEIEVAGPDATALLNRLTTNDVTALSPGDAQYAAITREDGVMLDDTVVYRLPDEERTDETPGTVPAYLFIPNAGHDAEMHERWVDHRDQWGLDCEVRNVTEDWAMFAVQGPEAPDLVAGAVDDGGPDVLDLPKFSATFAPFAGVECWVARTGYTGEDGFEVLCPWADAEAVWALFADDATPCGLGARDTLRIEQGFLLSGQDFHPEEEPRTPYEADIGFAVDLDAEFVGRDALAAQAEAGVEETFVGIELLDRGVPRHGYDVTNEDGHVVGTVTSGTMSPSLDKPIALGYLPVDLTDPGTEVNVVVRGREKRAKVVSVPFE</sequence>
<evidence type="ECO:0000256" key="1">
    <source>
        <dbReference type="ARBA" id="ARBA00008609"/>
    </source>
</evidence>
<dbReference type="Pfam" id="PF01571">
    <property type="entry name" value="GCV_T"/>
    <property type="match status" value="1"/>
</dbReference>
<dbReference type="HAMAP" id="MF_00259">
    <property type="entry name" value="GcvT"/>
    <property type="match status" value="1"/>
</dbReference>
<evidence type="ECO:0000256" key="4">
    <source>
        <dbReference type="ARBA" id="ARBA00047665"/>
    </source>
</evidence>
<dbReference type="RefSeq" id="WP_222606966.1">
    <property type="nucleotide sequence ID" value="NZ_CP081958.1"/>
</dbReference>
<comment type="subunit">
    <text evidence="5">The glycine cleavage system is composed of four proteins: P, T, L and H.</text>
</comment>
<dbReference type="KEGG" id="hmp:K6T50_12785"/>
<dbReference type="NCBIfam" id="TIGR00528">
    <property type="entry name" value="gcvT"/>
    <property type="match status" value="1"/>
</dbReference>
<keyword evidence="3 5" id="KW-0808">Transferase</keyword>
<feature type="binding site" evidence="6">
    <location>
        <position position="213"/>
    </location>
    <ligand>
        <name>substrate</name>
    </ligand>
</feature>
<evidence type="ECO:0000256" key="6">
    <source>
        <dbReference type="PIRSR" id="PIRSR006487-1"/>
    </source>
</evidence>
<dbReference type="InterPro" id="IPR006222">
    <property type="entry name" value="GCVT_N"/>
</dbReference>
<dbReference type="NCBIfam" id="NF001567">
    <property type="entry name" value="PRK00389.1"/>
    <property type="match status" value="1"/>
</dbReference>
<comment type="function">
    <text evidence="5">The glycine cleavage system catalyzes the degradation of glycine.</text>
</comment>
<evidence type="ECO:0000259" key="7">
    <source>
        <dbReference type="Pfam" id="PF01571"/>
    </source>
</evidence>
<comment type="similarity">
    <text evidence="1 5">Belongs to the GcvT family.</text>
</comment>
<dbReference type="PIRSF" id="PIRSF006487">
    <property type="entry name" value="GcvT"/>
    <property type="match status" value="1"/>
</dbReference>
<reference evidence="9 10" key="1">
    <citation type="journal article" date="2021" name="Int. J. Syst. Evol. Microbiol.">
        <title>Halobaculum halophilum sp. nov. and Halobaculum salinum sp. nov., isolated from salt lake and saline soil.</title>
        <authorList>
            <person name="Cui H.L."/>
            <person name="Shi X.W."/>
            <person name="Yin X.M."/>
            <person name="Yang X.Y."/>
            <person name="Hou J."/>
            <person name="Zhu L."/>
        </authorList>
    </citation>
    <scope>NUCLEOTIDE SEQUENCE [LARGE SCALE GENOMIC DNA]</scope>
    <source>
        <strain evidence="9 10">NBRC 109044</strain>
    </source>
</reference>
<evidence type="ECO:0000313" key="9">
    <source>
        <dbReference type="EMBL" id="QZP37153.1"/>
    </source>
</evidence>
<dbReference type="FunFam" id="2.40.30.110:FF:000003">
    <property type="entry name" value="Aminomethyltransferase"/>
    <property type="match status" value="1"/>
</dbReference>
<dbReference type="Pfam" id="PF08669">
    <property type="entry name" value="GCV_T_C"/>
    <property type="match status" value="1"/>
</dbReference>
<dbReference type="AlphaFoldDB" id="A0A8T8WBN0"/>
<dbReference type="EMBL" id="CP081958">
    <property type="protein sequence ID" value="QZP37153.1"/>
    <property type="molecule type" value="Genomic_DNA"/>
</dbReference>
<dbReference type="InterPro" id="IPR022903">
    <property type="entry name" value="GcvT_bac"/>
</dbReference>
<evidence type="ECO:0000256" key="3">
    <source>
        <dbReference type="ARBA" id="ARBA00022679"/>
    </source>
</evidence>
<dbReference type="EC" id="2.1.2.10" evidence="5"/>
<dbReference type="PANTHER" id="PTHR43757:SF2">
    <property type="entry name" value="AMINOMETHYLTRANSFERASE, MITOCHONDRIAL"/>
    <property type="match status" value="1"/>
</dbReference>
<dbReference type="GO" id="GO:0005960">
    <property type="term" value="C:glycine cleavage complex"/>
    <property type="evidence" value="ECO:0007669"/>
    <property type="project" value="InterPro"/>
</dbReference>
<dbReference type="InterPro" id="IPR028896">
    <property type="entry name" value="GcvT/YgfZ/DmdA"/>
</dbReference>
<evidence type="ECO:0000259" key="8">
    <source>
        <dbReference type="Pfam" id="PF08669"/>
    </source>
</evidence>